<name>T0KLS5_9BACT</name>
<dbReference type="eggNOG" id="COG3713">
    <property type="taxonomic scope" value="Bacteria"/>
</dbReference>
<keyword evidence="7" id="KW-1185">Reference proteome</keyword>
<keyword evidence="3" id="KW-0732">Signal</keyword>
<dbReference type="PANTHER" id="PTHR38776:SF1">
    <property type="entry name" value="MLTA-INTERACTING PROTEIN-RELATED"/>
    <property type="match status" value="1"/>
</dbReference>
<comment type="subcellular location">
    <subcellularLocation>
        <location evidence="1">Cell outer membrane</location>
    </subcellularLocation>
</comment>
<dbReference type="STRING" id="1172190.M947_11565"/>
<comment type="caution">
    <text evidence="6">The sequence shown here is derived from an EMBL/GenBank/DDBJ whole genome shotgun (WGS) entry which is preliminary data.</text>
</comment>
<dbReference type="RefSeq" id="WP_021288545.1">
    <property type="nucleotide sequence ID" value="NZ_AUPZ01000022.1"/>
</dbReference>
<evidence type="ECO:0000256" key="2">
    <source>
        <dbReference type="ARBA" id="ARBA00005722"/>
    </source>
</evidence>
<sequence>MRTLLILILIFFNLQAEDKKHDLSIGAGAYFQSQPYTNVDTNIIASPVIFFDNSIVYAKWTRVGVYFLGARDEDFAWGFSLTAQPRVYGYKVDDIDGMDERKKTFEGGLAFNVKKGSAYVETMLLTDILDRYDSWIVKSEIGYDFKAGDFSFYPSLILIYESAKFVDYYYGVKKSEELGSRKAYSPSAGLMVGVQTYIRHPITKNISTLVNLRVDKLSNEASSSPIVNDDYIYSGLLSLIYTFKY</sequence>
<comment type="similarity">
    <text evidence="2">Belongs to the MipA/OmpV family.</text>
</comment>
<evidence type="ECO:0000313" key="6">
    <source>
        <dbReference type="EMBL" id="EQB34328.1"/>
    </source>
</evidence>
<accession>T0KLS5</accession>
<dbReference type="AlphaFoldDB" id="T0KLS5"/>
<keyword evidence="5" id="KW-0998">Cell outer membrane</keyword>
<dbReference type="InterPro" id="IPR010583">
    <property type="entry name" value="MipA"/>
</dbReference>
<evidence type="ECO:0000256" key="5">
    <source>
        <dbReference type="ARBA" id="ARBA00023237"/>
    </source>
</evidence>
<evidence type="ECO:0000256" key="4">
    <source>
        <dbReference type="ARBA" id="ARBA00023136"/>
    </source>
</evidence>
<proteinExistence type="inferred from homology"/>
<dbReference type="PATRIC" id="fig|1172190.3.peg.2230"/>
<dbReference type="Proteomes" id="UP000015520">
    <property type="component" value="Unassembled WGS sequence"/>
</dbReference>
<evidence type="ECO:0008006" key="8">
    <source>
        <dbReference type="Google" id="ProtNLM"/>
    </source>
</evidence>
<dbReference type="PANTHER" id="PTHR38776">
    <property type="entry name" value="MLTA-INTERACTING PROTEIN-RELATED"/>
    <property type="match status" value="1"/>
</dbReference>
<evidence type="ECO:0000256" key="1">
    <source>
        <dbReference type="ARBA" id="ARBA00004442"/>
    </source>
</evidence>
<evidence type="ECO:0000313" key="7">
    <source>
        <dbReference type="Proteomes" id="UP000015520"/>
    </source>
</evidence>
<evidence type="ECO:0000256" key="3">
    <source>
        <dbReference type="ARBA" id="ARBA00022729"/>
    </source>
</evidence>
<keyword evidence="4" id="KW-0472">Membrane</keyword>
<dbReference type="EMBL" id="AUPZ01000022">
    <property type="protein sequence ID" value="EQB34328.1"/>
    <property type="molecule type" value="Genomic_DNA"/>
</dbReference>
<dbReference type="OrthoDB" id="8562138at2"/>
<reference evidence="6 7" key="1">
    <citation type="submission" date="2013-07" db="EMBL/GenBank/DDBJ databases">
        <title>Sulfurimonas hongkongensis AST-10 Genome Sequencing.</title>
        <authorList>
            <person name="Cai L."/>
            <person name="Zhang T."/>
        </authorList>
    </citation>
    <scope>NUCLEOTIDE SEQUENCE [LARGE SCALE GENOMIC DNA]</scope>
    <source>
        <strain evidence="6 7">AST-10</strain>
    </source>
</reference>
<gene>
    <name evidence="6" type="ORF">M947_11565</name>
</gene>
<organism evidence="6 7">
    <name type="scientific">Sulfurimonas hongkongensis</name>
    <dbReference type="NCBI Taxonomy" id="1172190"/>
    <lineage>
        <taxon>Bacteria</taxon>
        <taxon>Pseudomonadati</taxon>
        <taxon>Campylobacterota</taxon>
        <taxon>Epsilonproteobacteria</taxon>
        <taxon>Campylobacterales</taxon>
        <taxon>Sulfurimonadaceae</taxon>
        <taxon>Sulfurimonas</taxon>
    </lineage>
</organism>
<dbReference type="Pfam" id="PF06629">
    <property type="entry name" value="MipA"/>
    <property type="match status" value="1"/>
</dbReference>
<dbReference type="GO" id="GO:0009279">
    <property type="term" value="C:cell outer membrane"/>
    <property type="evidence" value="ECO:0007669"/>
    <property type="project" value="UniProtKB-SubCell"/>
</dbReference>
<protein>
    <recommendedName>
        <fullName evidence="8">Structural protein MipA</fullName>
    </recommendedName>
</protein>